<evidence type="ECO:0000313" key="4">
    <source>
        <dbReference type="Proteomes" id="UP000590647"/>
    </source>
</evidence>
<dbReference type="GO" id="GO:0016878">
    <property type="term" value="F:acid-thiol ligase activity"/>
    <property type="evidence" value="ECO:0007669"/>
    <property type="project" value="TreeGrafter"/>
</dbReference>
<dbReference type="GO" id="GO:0044550">
    <property type="term" value="P:secondary metabolite biosynthetic process"/>
    <property type="evidence" value="ECO:0007669"/>
    <property type="project" value="TreeGrafter"/>
</dbReference>
<protein>
    <submittedName>
        <fullName evidence="3">Acyl-coenzyme A synthetase/AMP-(Fatty) acid ligase</fullName>
    </submittedName>
</protein>
<dbReference type="AlphaFoldDB" id="A0A7W9LV19"/>
<organism evidence="3 4">
    <name type="scientific">Streptomyces caelestis</name>
    <dbReference type="NCBI Taxonomy" id="36816"/>
    <lineage>
        <taxon>Bacteria</taxon>
        <taxon>Bacillati</taxon>
        <taxon>Actinomycetota</taxon>
        <taxon>Actinomycetes</taxon>
        <taxon>Kitasatosporales</taxon>
        <taxon>Streptomycetaceae</taxon>
        <taxon>Streptomyces</taxon>
    </lineage>
</organism>
<keyword evidence="1 3" id="KW-0436">Ligase</keyword>
<dbReference type="Proteomes" id="UP000590647">
    <property type="component" value="Unassembled WGS sequence"/>
</dbReference>
<gene>
    <name evidence="3" type="ORF">HDA41_005032</name>
</gene>
<keyword evidence="4" id="KW-1185">Reference proteome</keyword>
<reference evidence="3 4" key="1">
    <citation type="submission" date="2020-08" db="EMBL/GenBank/DDBJ databases">
        <title>Sequencing the genomes of 1000 actinobacteria strains.</title>
        <authorList>
            <person name="Klenk H.-P."/>
        </authorList>
    </citation>
    <scope>NUCLEOTIDE SEQUENCE [LARGE SCALE GENOMIC DNA]</scope>
    <source>
        <strain evidence="3 4">DSM 40084</strain>
    </source>
</reference>
<dbReference type="InterPro" id="IPR042099">
    <property type="entry name" value="ANL_N_sf"/>
</dbReference>
<dbReference type="InterPro" id="IPR000873">
    <property type="entry name" value="AMP-dep_synth/lig_dom"/>
</dbReference>
<dbReference type="PANTHER" id="PTHR43352:SF1">
    <property type="entry name" value="ANTHRANILATE--COA LIGASE"/>
    <property type="match status" value="1"/>
</dbReference>
<evidence type="ECO:0000256" key="1">
    <source>
        <dbReference type="ARBA" id="ARBA00022598"/>
    </source>
</evidence>
<dbReference type="PANTHER" id="PTHR43352">
    <property type="entry name" value="ACETYL-COA SYNTHETASE"/>
    <property type="match status" value="1"/>
</dbReference>
<dbReference type="SUPFAM" id="SSF56801">
    <property type="entry name" value="Acetyl-CoA synthetase-like"/>
    <property type="match status" value="1"/>
</dbReference>
<comment type="caution">
    <text evidence="3">The sequence shown here is derived from an EMBL/GenBank/DDBJ whole genome shotgun (WGS) entry which is preliminary data.</text>
</comment>
<evidence type="ECO:0000259" key="2">
    <source>
        <dbReference type="Pfam" id="PF00501"/>
    </source>
</evidence>
<dbReference type="EMBL" id="JACHNE010000001">
    <property type="protein sequence ID" value="MBB5797068.1"/>
    <property type="molecule type" value="Genomic_DNA"/>
</dbReference>
<feature type="domain" description="AMP-dependent synthetase/ligase" evidence="2">
    <location>
        <begin position="2"/>
        <end position="72"/>
    </location>
</feature>
<evidence type="ECO:0000313" key="3">
    <source>
        <dbReference type="EMBL" id="MBB5797068.1"/>
    </source>
</evidence>
<name>A0A7W9LV19_9ACTN</name>
<proteinExistence type="predicted"/>
<dbReference type="Gene3D" id="3.40.50.12780">
    <property type="entry name" value="N-terminal domain of ligase-like"/>
    <property type="match status" value="1"/>
</dbReference>
<sequence length="105" mass="10810">MHDLAARAATVLAGHGVRPGDRVLLALPDSLAWVTAFLATARLGAVAVLVDPELPATDHAFLAEDTGAALRVSGPGLEERFTGRDRLGADTICSASCRTSAARSC</sequence>
<dbReference type="Pfam" id="PF00501">
    <property type="entry name" value="AMP-binding"/>
    <property type="match status" value="1"/>
</dbReference>
<accession>A0A7W9LV19</accession>